<evidence type="ECO:0000259" key="4">
    <source>
        <dbReference type="SMART" id="SM00822"/>
    </source>
</evidence>
<evidence type="ECO:0000313" key="5">
    <source>
        <dbReference type="EMBL" id="KAK9839260.1"/>
    </source>
</evidence>
<dbReference type="PRINTS" id="PR00080">
    <property type="entry name" value="SDRFAMILY"/>
</dbReference>
<keyword evidence="2" id="KW-0560">Oxidoreductase</keyword>
<evidence type="ECO:0000256" key="2">
    <source>
        <dbReference type="ARBA" id="ARBA00023002"/>
    </source>
</evidence>
<dbReference type="GO" id="GO:0016491">
    <property type="term" value="F:oxidoreductase activity"/>
    <property type="evidence" value="ECO:0007669"/>
    <property type="project" value="UniProtKB-KW"/>
</dbReference>
<feature type="domain" description="Ketoreductase" evidence="4">
    <location>
        <begin position="4"/>
        <end position="169"/>
    </location>
</feature>
<dbReference type="GO" id="GO:0005737">
    <property type="term" value="C:cytoplasm"/>
    <property type="evidence" value="ECO:0007669"/>
    <property type="project" value="TreeGrafter"/>
</dbReference>
<organism evidence="5 6">
    <name type="scientific">Elliptochloris bilobata</name>
    <dbReference type="NCBI Taxonomy" id="381761"/>
    <lineage>
        <taxon>Eukaryota</taxon>
        <taxon>Viridiplantae</taxon>
        <taxon>Chlorophyta</taxon>
        <taxon>core chlorophytes</taxon>
        <taxon>Trebouxiophyceae</taxon>
        <taxon>Trebouxiophyceae incertae sedis</taxon>
        <taxon>Elliptochloris clade</taxon>
        <taxon>Elliptochloris</taxon>
    </lineage>
</organism>
<dbReference type="Pfam" id="PF00106">
    <property type="entry name" value="adh_short"/>
    <property type="match status" value="1"/>
</dbReference>
<dbReference type="InterPro" id="IPR051468">
    <property type="entry name" value="Fungal_SecMetab_SDRs"/>
</dbReference>
<accession>A0AAW1RZS0</accession>
<comment type="caution">
    <text evidence="5">The sequence shown here is derived from an EMBL/GenBank/DDBJ whole genome shotgun (WGS) entry which is preliminary data.</text>
</comment>
<dbReference type="SMART" id="SM00822">
    <property type="entry name" value="PKS_KR"/>
    <property type="match status" value="1"/>
</dbReference>
<dbReference type="PRINTS" id="PR00081">
    <property type="entry name" value="GDHRDH"/>
</dbReference>
<protein>
    <recommendedName>
        <fullName evidence="4">Ketoreductase domain-containing protein</fullName>
    </recommendedName>
</protein>
<sequence length="253" mass="26593">MVAKVYVVTGASRGLGLGLVAGLMKQDGTVVVAAARNPGKSDALQKLVQQYPGRIHTVVLDTEDVASVKDAAASVDSVIPEGVDVLVNMAGIMDDQIVSALQTDGSDYMRVLKVNVVGSFLTTQAFYPLLKKRDVRIIVNVSSLLGSIGNQRAGAVPLVGKAIAYLSSKAALNMQTAVLASALKDEGFTVVSTCPGWVATDMGSRSDTKEAIGAEPGLTVEQSTEKHLALISKLAKHDNGKYISAVEDKEYPY</sequence>
<evidence type="ECO:0000256" key="1">
    <source>
        <dbReference type="ARBA" id="ARBA00022857"/>
    </source>
</evidence>
<dbReference type="EMBL" id="JALJOU010000017">
    <property type="protein sequence ID" value="KAK9839260.1"/>
    <property type="molecule type" value="Genomic_DNA"/>
</dbReference>
<dbReference type="InterPro" id="IPR002347">
    <property type="entry name" value="SDR_fam"/>
</dbReference>
<dbReference type="PANTHER" id="PTHR43544:SF7">
    <property type="entry name" value="NADB-LER2"/>
    <property type="match status" value="1"/>
</dbReference>
<keyword evidence="1" id="KW-0521">NADP</keyword>
<evidence type="ECO:0000256" key="3">
    <source>
        <dbReference type="RuleBase" id="RU000363"/>
    </source>
</evidence>
<dbReference type="PANTHER" id="PTHR43544">
    <property type="entry name" value="SHORT-CHAIN DEHYDROGENASE/REDUCTASE"/>
    <property type="match status" value="1"/>
</dbReference>
<reference evidence="5 6" key="1">
    <citation type="journal article" date="2024" name="Nat. Commun.">
        <title>Phylogenomics reveals the evolutionary origins of lichenization in chlorophyte algae.</title>
        <authorList>
            <person name="Puginier C."/>
            <person name="Libourel C."/>
            <person name="Otte J."/>
            <person name="Skaloud P."/>
            <person name="Haon M."/>
            <person name="Grisel S."/>
            <person name="Petersen M."/>
            <person name="Berrin J.G."/>
            <person name="Delaux P.M."/>
            <person name="Dal Grande F."/>
            <person name="Keller J."/>
        </authorList>
    </citation>
    <scope>NUCLEOTIDE SEQUENCE [LARGE SCALE GENOMIC DNA]</scope>
    <source>
        <strain evidence="5 6">SAG 245.80</strain>
    </source>
</reference>
<dbReference type="AlphaFoldDB" id="A0AAW1RZS0"/>
<dbReference type="Gene3D" id="3.40.50.720">
    <property type="entry name" value="NAD(P)-binding Rossmann-like Domain"/>
    <property type="match status" value="1"/>
</dbReference>
<dbReference type="InterPro" id="IPR057326">
    <property type="entry name" value="KR_dom"/>
</dbReference>
<evidence type="ECO:0000313" key="6">
    <source>
        <dbReference type="Proteomes" id="UP001445335"/>
    </source>
</evidence>
<dbReference type="Proteomes" id="UP001445335">
    <property type="component" value="Unassembled WGS sequence"/>
</dbReference>
<dbReference type="InterPro" id="IPR036291">
    <property type="entry name" value="NAD(P)-bd_dom_sf"/>
</dbReference>
<dbReference type="SUPFAM" id="SSF51735">
    <property type="entry name" value="NAD(P)-binding Rossmann-fold domains"/>
    <property type="match status" value="1"/>
</dbReference>
<keyword evidence="6" id="KW-1185">Reference proteome</keyword>
<gene>
    <name evidence="5" type="ORF">WJX81_004548</name>
</gene>
<name>A0AAW1RZS0_9CHLO</name>
<comment type="similarity">
    <text evidence="3">Belongs to the short-chain dehydrogenases/reductases (SDR) family.</text>
</comment>
<proteinExistence type="inferred from homology"/>